<evidence type="ECO:0000313" key="3">
    <source>
        <dbReference type="EMBL" id="SFR86823.1"/>
    </source>
</evidence>
<keyword evidence="1" id="KW-0472">Membrane</keyword>
<feature type="domain" description="DUF1616" evidence="2">
    <location>
        <begin position="23"/>
        <end position="323"/>
    </location>
</feature>
<evidence type="ECO:0000313" key="4">
    <source>
        <dbReference type="Proteomes" id="UP000199062"/>
    </source>
</evidence>
<keyword evidence="1" id="KW-1133">Transmembrane helix</keyword>
<dbReference type="Proteomes" id="UP000199062">
    <property type="component" value="Unassembled WGS sequence"/>
</dbReference>
<dbReference type="Pfam" id="PF07760">
    <property type="entry name" value="DUF1616"/>
    <property type="match status" value="1"/>
</dbReference>
<dbReference type="EMBL" id="FOZK01000001">
    <property type="protein sequence ID" value="SFR86823.1"/>
    <property type="molecule type" value="Genomic_DNA"/>
</dbReference>
<dbReference type="STRING" id="767519.SAMN05216559_0269"/>
<evidence type="ECO:0000259" key="2">
    <source>
        <dbReference type="Pfam" id="PF07760"/>
    </source>
</evidence>
<sequence length="325" mass="32821">MSGTTTLSGRVASHTDLAVAAGYVVAVTAVLALVGDLPTAVAVPLALPVLLFAPGYAVVTAIAPATGHPASADGPGDRLGVRQSHDGLSRLERLTLSVVASVAVVPLVALVLDFVVGVALVPVLAGVAAVTVLAAVVAAHRRDSGGAHVAGAAGGPATGPSLLAGVPTDGITLGCATIAVLMLVGSATMAVTGDQAAETEFYLVTETADGEYEASGYTTDIADGETAEYTLGIEQHSAQPREYTVVAQLQERSGAGANATVEEREELDRFSTTVRPGNATIETSAVTPTTTGDRTLAFLLYEGEAPAEPDRESAHRVVHLPVEIT</sequence>
<dbReference type="RefSeq" id="WP_089813160.1">
    <property type="nucleotide sequence ID" value="NZ_FOZK01000001.1"/>
</dbReference>
<dbReference type="OrthoDB" id="82282at2157"/>
<keyword evidence="1" id="KW-0812">Transmembrane</keyword>
<evidence type="ECO:0000256" key="1">
    <source>
        <dbReference type="SAM" id="Phobius"/>
    </source>
</evidence>
<proteinExistence type="predicted"/>
<protein>
    <submittedName>
        <fullName evidence="3">Uncharacterized membrane protein</fullName>
    </submittedName>
</protein>
<organism evidence="3 4">
    <name type="scientific">Halomicrobium zhouii</name>
    <dbReference type="NCBI Taxonomy" id="767519"/>
    <lineage>
        <taxon>Archaea</taxon>
        <taxon>Methanobacteriati</taxon>
        <taxon>Methanobacteriota</taxon>
        <taxon>Stenosarchaea group</taxon>
        <taxon>Halobacteria</taxon>
        <taxon>Halobacteriales</taxon>
        <taxon>Haloarculaceae</taxon>
        <taxon>Halomicrobium</taxon>
    </lineage>
</organism>
<keyword evidence="4" id="KW-1185">Reference proteome</keyword>
<feature type="transmembrane region" description="Helical" evidence="1">
    <location>
        <begin position="94"/>
        <end position="112"/>
    </location>
</feature>
<feature type="transmembrane region" description="Helical" evidence="1">
    <location>
        <begin position="41"/>
        <end position="63"/>
    </location>
</feature>
<dbReference type="InterPro" id="IPR011674">
    <property type="entry name" value="DUF1616"/>
</dbReference>
<dbReference type="AlphaFoldDB" id="A0A1I6K6E5"/>
<gene>
    <name evidence="3" type="ORF">SAMN05216559_0269</name>
</gene>
<accession>A0A1I6K6E5</accession>
<feature type="transmembrane region" description="Helical" evidence="1">
    <location>
        <begin position="17"/>
        <end position="35"/>
    </location>
</feature>
<reference evidence="3 4" key="1">
    <citation type="submission" date="2016-10" db="EMBL/GenBank/DDBJ databases">
        <authorList>
            <person name="de Groot N.N."/>
        </authorList>
    </citation>
    <scope>NUCLEOTIDE SEQUENCE [LARGE SCALE GENOMIC DNA]</scope>
    <source>
        <strain evidence="3 4">CGMCC 1.10457</strain>
    </source>
</reference>
<name>A0A1I6K6E5_9EURY</name>
<feature type="transmembrane region" description="Helical" evidence="1">
    <location>
        <begin position="118"/>
        <end position="139"/>
    </location>
</feature>